<evidence type="ECO:0000256" key="1">
    <source>
        <dbReference type="ARBA" id="ARBA00004651"/>
    </source>
</evidence>
<organism evidence="8 9">
    <name type="scientific">Thiohalorhabdus denitrificans</name>
    <dbReference type="NCBI Taxonomy" id="381306"/>
    <lineage>
        <taxon>Bacteria</taxon>
        <taxon>Pseudomonadati</taxon>
        <taxon>Pseudomonadota</taxon>
        <taxon>Gammaproteobacteria</taxon>
        <taxon>Thiohalorhabdales</taxon>
        <taxon>Thiohalorhabdaceae</taxon>
        <taxon>Thiohalorhabdus</taxon>
    </lineage>
</organism>
<comment type="subcellular location">
    <subcellularLocation>
        <location evidence="1">Cell membrane</location>
        <topology evidence="1">Multi-pass membrane protein</topology>
    </subcellularLocation>
</comment>
<dbReference type="Gene3D" id="1.20.81.30">
    <property type="entry name" value="Type II secretion system (T2SS), domain F"/>
    <property type="match status" value="1"/>
</dbReference>
<dbReference type="InterPro" id="IPR018076">
    <property type="entry name" value="T2SS_GspF_dom"/>
</dbReference>
<keyword evidence="4 6" id="KW-1133">Transmembrane helix</keyword>
<keyword evidence="9" id="KW-1185">Reference proteome</keyword>
<evidence type="ECO:0000313" key="8">
    <source>
        <dbReference type="EMBL" id="SCY15480.1"/>
    </source>
</evidence>
<feature type="transmembrane region" description="Helical" evidence="6">
    <location>
        <begin position="101"/>
        <end position="119"/>
    </location>
</feature>
<keyword evidence="3 6" id="KW-0812">Transmembrane</keyword>
<reference evidence="9" key="1">
    <citation type="submission" date="2016-10" db="EMBL/GenBank/DDBJ databases">
        <authorList>
            <person name="Varghese N."/>
        </authorList>
    </citation>
    <scope>NUCLEOTIDE SEQUENCE [LARGE SCALE GENOMIC DNA]</scope>
    <source>
        <strain evidence="9">HL 19</strain>
    </source>
</reference>
<name>A0A0P9C524_9GAMM</name>
<dbReference type="AlphaFoldDB" id="A0A0P9C524"/>
<dbReference type="RefSeq" id="WP_054966096.1">
    <property type="nucleotide sequence ID" value="NZ_FMUN01000003.1"/>
</dbReference>
<evidence type="ECO:0000256" key="6">
    <source>
        <dbReference type="SAM" id="Phobius"/>
    </source>
</evidence>
<feature type="transmembrane region" description="Helical" evidence="6">
    <location>
        <begin position="272"/>
        <end position="290"/>
    </location>
</feature>
<dbReference type="PANTHER" id="PTHR35007:SF1">
    <property type="entry name" value="PILUS ASSEMBLY PROTEIN"/>
    <property type="match status" value="1"/>
</dbReference>
<evidence type="ECO:0000256" key="4">
    <source>
        <dbReference type="ARBA" id="ARBA00022989"/>
    </source>
</evidence>
<dbReference type="Pfam" id="PF00482">
    <property type="entry name" value="T2SSF"/>
    <property type="match status" value="1"/>
</dbReference>
<sequence>MDQNLGFYAISALVFLAVVLLVEGLYQLFRSFRSQGRSRFLNQIRTLSAGGEHGMEAPDLVKRERFSDLPWLDRLLAYIPRIQTLDRMLVRSGVNLTVPRFLALGGGTALALFLALGVVAQWRLLPALLVGGVVGFGVPLLWLRRQVAKNQARFAEILPDALDFLARSLRAGNPFPASLKAAAGELPEPVGSQFRLTFEEINFGLDLESALYNLASRVGIPEVHYFATAVNLQRSTGGNLADLLTRLADIIRARQKTYREVQINAAEMKMSAHVLIALPFVVGGAISVMNPGYMAPLVNEPFGRMILGAQLLLFLVGYFVIRRMVNFHI</sequence>
<feature type="transmembrane region" description="Helical" evidence="6">
    <location>
        <begin position="6"/>
        <end position="29"/>
    </location>
</feature>
<feature type="transmembrane region" description="Helical" evidence="6">
    <location>
        <begin position="302"/>
        <end position="321"/>
    </location>
</feature>
<evidence type="ECO:0000256" key="3">
    <source>
        <dbReference type="ARBA" id="ARBA00022692"/>
    </source>
</evidence>
<dbReference type="PANTHER" id="PTHR35007">
    <property type="entry name" value="INTEGRAL MEMBRANE PROTEIN-RELATED"/>
    <property type="match status" value="1"/>
</dbReference>
<evidence type="ECO:0000259" key="7">
    <source>
        <dbReference type="Pfam" id="PF00482"/>
    </source>
</evidence>
<evidence type="ECO:0000313" key="9">
    <source>
        <dbReference type="Proteomes" id="UP000183104"/>
    </source>
</evidence>
<dbReference type="EMBL" id="FMUN01000003">
    <property type="protein sequence ID" value="SCY15480.1"/>
    <property type="molecule type" value="Genomic_DNA"/>
</dbReference>
<evidence type="ECO:0000256" key="5">
    <source>
        <dbReference type="ARBA" id="ARBA00023136"/>
    </source>
</evidence>
<dbReference type="Proteomes" id="UP000183104">
    <property type="component" value="Unassembled WGS sequence"/>
</dbReference>
<dbReference type="InterPro" id="IPR042094">
    <property type="entry name" value="T2SS_GspF_sf"/>
</dbReference>
<feature type="domain" description="Type II secretion system protein GspF" evidence="7">
    <location>
        <begin position="162"/>
        <end position="285"/>
    </location>
</feature>
<dbReference type="OrthoDB" id="5611741at2"/>
<proteinExistence type="predicted"/>
<gene>
    <name evidence="8" type="ORF">SAMN05661077_1374</name>
</gene>
<evidence type="ECO:0000256" key="2">
    <source>
        <dbReference type="ARBA" id="ARBA00022475"/>
    </source>
</evidence>
<accession>A0A0P9C524</accession>
<keyword evidence="5 6" id="KW-0472">Membrane</keyword>
<dbReference type="STRING" id="381306.AN478_08040"/>
<keyword evidence="2" id="KW-1003">Cell membrane</keyword>
<protein>
    <submittedName>
        <fullName evidence="8">Tight adherence protein B</fullName>
    </submittedName>
</protein>
<dbReference type="GO" id="GO:0005886">
    <property type="term" value="C:plasma membrane"/>
    <property type="evidence" value="ECO:0007669"/>
    <property type="project" value="UniProtKB-SubCell"/>
</dbReference>
<feature type="transmembrane region" description="Helical" evidence="6">
    <location>
        <begin position="125"/>
        <end position="143"/>
    </location>
</feature>